<evidence type="ECO:0000313" key="3">
    <source>
        <dbReference type="Proteomes" id="UP001244563"/>
    </source>
</evidence>
<accession>A0ABT9TQM9</accession>
<gene>
    <name evidence="2" type="ORF">J2T10_003040</name>
</gene>
<dbReference type="EMBL" id="JAUSSW010000008">
    <property type="protein sequence ID" value="MDQ0103376.1"/>
    <property type="molecule type" value="Genomic_DNA"/>
</dbReference>
<feature type="region of interest" description="Disordered" evidence="1">
    <location>
        <begin position="103"/>
        <end position="140"/>
    </location>
</feature>
<proteinExistence type="predicted"/>
<comment type="caution">
    <text evidence="2">The sequence shown here is derived from an EMBL/GenBank/DDBJ whole genome shotgun (WGS) entry which is preliminary data.</text>
</comment>
<sequence>MLNAVTYVVPTIGKLLPHNPQIKMLDKLPLPAESIDNHPRSLRRNEPPTARVISHASASKCKTFLRTIPISIGGNTIMKPRSSIAAVFLSAIIATTAVPAHAANDPDSTQTLKDMTTPRSASNNGNTMQPTLKKGEPTYSTTAVGSRRASLYSGNWMLFTEENVDFYFDWSRVTSSYGYQRVGAFGFNTIQALGINRSYASTWQHSYRALTDAGIGTPTPWGNVNIYHTTVVQSANVYGDGAWYAWQD</sequence>
<reference evidence="2 3" key="1">
    <citation type="submission" date="2023-07" db="EMBL/GenBank/DDBJ databases">
        <title>Sorghum-associated microbial communities from plants grown in Nebraska, USA.</title>
        <authorList>
            <person name="Schachtman D."/>
        </authorList>
    </citation>
    <scope>NUCLEOTIDE SEQUENCE [LARGE SCALE GENOMIC DNA]</scope>
    <source>
        <strain evidence="2 3">CC523</strain>
    </source>
</reference>
<organism evidence="2 3">
    <name type="scientific">Paenarthrobacter nicotinovorans</name>
    <name type="common">Arthrobacter nicotinovorans</name>
    <dbReference type="NCBI Taxonomy" id="29320"/>
    <lineage>
        <taxon>Bacteria</taxon>
        <taxon>Bacillati</taxon>
        <taxon>Actinomycetota</taxon>
        <taxon>Actinomycetes</taxon>
        <taxon>Micrococcales</taxon>
        <taxon>Micrococcaceae</taxon>
        <taxon>Paenarthrobacter</taxon>
    </lineage>
</organism>
<keyword evidence="3" id="KW-1185">Reference proteome</keyword>
<evidence type="ECO:0000256" key="1">
    <source>
        <dbReference type="SAM" id="MobiDB-lite"/>
    </source>
</evidence>
<name>A0ABT9TQM9_PAENI</name>
<dbReference type="Proteomes" id="UP001244563">
    <property type="component" value="Unassembled WGS sequence"/>
</dbReference>
<dbReference type="RefSeq" id="WP_231949095.1">
    <property type="nucleotide sequence ID" value="NZ_BDDW01000002.1"/>
</dbReference>
<feature type="compositionally biased region" description="Polar residues" evidence="1">
    <location>
        <begin position="106"/>
        <end position="130"/>
    </location>
</feature>
<evidence type="ECO:0000313" key="2">
    <source>
        <dbReference type="EMBL" id="MDQ0103376.1"/>
    </source>
</evidence>
<protein>
    <submittedName>
        <fullName evidence="2">Uncharacterized protein</fullName>
    </submittedName>
</protein>